<dbReference type="Proteomes" id="UP000001058">
    <property type="component" value="Unassembled WGS sequence"/>
</dbReference>
<evidence type="ECO:0000313" key="2">
    <source>
        <dbReference type="Proteomes" id="UP000001058"/>
    </source>
</evidence>
<dbReference type="KEGG" id="vcn:VOLCADRAFT_90369"/>
<dbReference type="AlphaFoldDB" id="D8TU69"/>
<gene>
    <name evidence="1" type="ORF">VOLCADRAFT_90369</name>
</gene>
<dbReference type="InParanoid" id="D8TU69"/>
<name>D8TU69_VOLCA</name>
<dbReference type="EMBL" id="GL378337">
    <property type="protein sequence ID" value="EFJ48984.1"/>
    <property type="molecule type" value="Genomic_DNA"/>
</dbReference>
<reference evidence="1 2" key="1">
    <citation type="journal article" date="2010" name="Science">
        <title>Genomic analysis of organismal complexity in the multicellular green alga Volvox carteri.</title>
        <authorList>
            <person name="Prochnik S.E."/>
            <person name="Umen J."/>
            <person name="Nedelcu A.M."/>
            <person name="Hallmann A."/>
            <person name="Miller S.M."/>
            <person name="Nishii I."/>
            <person name="Ferris P."/>
            <person name="Kuo A."/>
            <person name="Mitros T."/>
            <person name="Fritz-Laylin L.K."/>
            <person name="Hellsten U."/>
            <person name="Chapman J."/>
            <person name="Simakov O."/>
            <person name="Rensing S.A."/>
            <person name="Terry A."/>
            <person name="Pangilinan J."/>
            <person name="Kapitonov V."/>
            <person name="Jurka J."/>
            <person name="Salamov A."/>
            <person name="Shapiro H."/>
            <person name="Schmutz J."/>
            <person name="Grimwood J."/>
            <person name="Lindquist E."/>
            <person name="Lucas S."/>
            <person name="Grigoriev I.V."/>
            <person name="Schmitt R."/>
            <person name="Kirk D."/>
            <person name="Rokhsar D.S."/>
        </authorList>
    </citation>
    <scope>NUCLEOTIDE SEQUENCE [LARGE SCALE GENOMIC DNA]</scope>
    <source>
        <strain evidence="2">f. Nagariensis / Eve</strain>
    </source>
</reference>
<sequence>MVWYGMVWYGVATTVYFVGKSPFFNHDSSSSAWALCGTATKPPFYKAPPDDFIANHLANYLANHLANHHTVVTKGLALLHATQLTVTVAQWTAIYMSCQRSTCQSTCHVLALCRLDNNICLLHLYAFAKTYMEHMAWLGYRDTLPPRSATTHRLLHVQLQTRTQSGTISSARTRLWNRCTTAAATSQN</sequence>
<protein>
    <submittedName>
        <fullName evidence="1">Uncharacterized protein</fullName>
    </submittedName>
</protein>
<dbReference type="RefSeq" id="XP_002949881.1">
    <property type="nucleotide sequence ID" value="XM_002949835.1"/>
</dbReference>
<dbReference type="GeneID" id="9619236"/>
<evidence type="ECO:0000313" key="1">
    <source>
        <dbReference type="EMBL" id="EFJ48984.1"/>
    </source>
</evidence>
<organism evidence="2">
    <name type="scientific">Volvox carteri f. nagariensis</name>
    <dbReference type="NCBI Taxonomy" id="3068"/>
    <lineage>
        <taxon>Eukaryota</taxon>
        <taxon>Viridiplantae</taxon>
        <taxon>Chlorophyta</taxon>
        <taxon>core chlorophytes</taxon>
        <taxon>Chlorophyceae</taxon>
        <taxon>CS clade</taxon>
        <taxon>Chlamydomonadales</taxon>
        <taxon>Volvocaceae</taxon>
        <taxon>Volvox</taxon>
    </lineage>
</organism>
<accession>D8TU69</accession>
<keyword evidence="2" id="KW-1185">Reference proteome</keyword>
<proteinExistence type="predicted"/>